<comment type="caution">
    <text evidence="1">The sequence shown here is derived from an EMBL/GenBank/DDBJ whole genome shotgun (WGS) entry which is preliminary data.</text>
</comment>
<gene>
    <name evidence="1" type="ORF">EYZ11_011167</name>
</gene>
<accession>A0A4S3J3G7</accession>
<name>A0A4S3J3G7_9EURO</name>
<evidence type="ECO:0000313" key="2">
    <source>
        <dbReference type="Proteomes" id="UP000308092"/>
    </source>
</evidence>
<protein>
    <submittedName>
        <fullName evidence="1">Uncharacterized protein</fullName>
    </submittedName>
</protein>
<dbReference type="VEuPathDB" id="FungiDB:EYZ11_011167"/>
<keyword evidence="2" id="KW-1185">Reference proteome</keyword>
<evidence type="ECO:0000313" key="1">
    <source>
        <dbReference type="EMBL" id="THC89383.1"/>
    </source>
</evidence>
<dbReference type="EMBL" id="SOSA01000663">
    <property type="protein sequence ID" value="THC89383.1"/>
    <property type="molecule type" value="Genomic_DNA"/>
</dbReference>
<organism evidence="1 2">
    <name type="scientific">Aspergillus tanneri</name>
    <dbReference type="NCBI Taxonomy" id="1220188"/>
    <lineage>
        <taxon>Eukaryota</taxon>
        <taxon>Fungi</taxon>
        <taxon>Dikarya</taxon>
        <taxon>Ascomycota</taxon>
        <taxon>Pezizomycotina</taxon>
        <taxon>Eurotiomycetes</taxon>
        <taxon>Eurotiomycetidae</taxon>
        <taxon>Eurotiales</taxon>
        <taxon>Aspergillaceae</taxon>
        <taxon>Aspergillus</taxon>
        <taxon>Aspergillus subgen. Circumdati</taxon>
    </lineage>
</organism>
<proteinExistence type="predicted"/>
<sequence length="142" mass="16007">MPPLPYSPAASIQTVPAAPVTPTPLNRASSSIDINKDDGDILYQFFEWKIVNTRIAERKAKWERARDIILENDWSIKDLQAMENGVSAIYNRAMKAGISHRLARGFKDKLLSFKVVYKRLKDLKDPDMLAAYTLGEISTIPS</sequence>
<dbReference type="Proteomes" id="UP000308092">
    <property type="component" value="Unassembled WGS sequence"/>
</dbReference>
<reference evidence="1 2" key="1">
    <citation type="submission" date="2019-03" db="EMBL/GenBank/DDBJ databases">
        <title>The genome sequence of a newly discovered highly antifungal drug resistant Aspergillus species, Aspergillus tanneri NIH 1004.</title>
        <authorList>
            <person name="Mounaud S."/>
            <person name="Singh I."/>
            <person name="Joardar V."/>
            <person name="Pakala S."/>
            <person name="Pakala S."/>
            <person name="Venepally P."/>
            <person name="Hoover J."/>
            <person name="Nierman W."/>
            <person name="Chung J."/>
            <person name="Losada L."/>
        </authorList>
    </citation>
    <scope>NUCLEOTIDE SEQUENCE [LARGE SCALE GENOMIC DNA]</scope>
    <source>
        <strain evidence="1 2">NIH1004</strain>
    </source>
</reference>
<dbReference type="AlphaFoldDB" id="A0A4S3J3G7"/>